<feature type="compositionally biased region" description="Basic and acidic residues" evidence="2">
    <location>
        <begin position="382"/>
        <end position="395"/>
    </location>
</feature>
<reference evidence="3" key="1">
    <citation type="submission" date="2016-01" db="EMBL/GenBank/DDBJ databases">
        <authorList>
            <person name="Peeters C."/>
        </authorList>
    </citation>
    <scope>NUCLEOTIDE SEQUENCE [LARGE SCALE GENOMIC DNA]</scope>
    <source>
        <strain evidence="3">LMG 22934</strain>
    </source>
</reference>
<dbReference type="PANTHER" id="PTHR48207:SF3">
    <property type="entry name" value="SUCCINATE--HYDROXYMETHYLGLUTARATE COA-TRANSFERASE"/>
    <property type="match status" value="1"/>
</dbReference>
<feature type="compositionally biased region" description="Polar residues" evidence="2">
    <location>
        <begin position="1"/>
        <end position="18"/>
    </location>
</feature>
<evidence type="ECO:0000256" key="1">
    <source>
        <dbReference type="ARBA" id="ARBA00022679"/>
    </source>
</evidence>
<dbReference type="STRING" id="326474.AWB65_03186"/>
<evidence type="ECO:0000313" key="4">
    <source>
        <dbReference type="Proteomes" id="UP000054977"/>
    </source>
</evidence>
<dbReference type="RefSeq" id="WP_087668064.1">
    <property type="nucleotide sequence ID" value="NZ_FCNW02000015.1"/>
</dbReference>
<dbReference type="AlphaFoldDB" id="A0A158HCN0"/>
<gene>
    <name evidence="3" type="ORF">AWB65_03186</name>
</gene>
<dbReference type="Proteomes" id="UP000054977">
    <property type="component" value="Unassembled WGS sequence"/>
</dbReference>
<dbReference type="SUPFAM" id="SSF89796">
    <property type="entry name" value="CoA-transferase family III (CaiB/BaiF)"/>
    <property type="match status" value="1"/>
</dbReference>
<organism evidence="3 4">
    <name type="scientific">Caballeronia humi</name>
    <dbReference type="NCBI Taxonomy" id="326474"/>
    <lineage>
        <taxon>Bacteria</taxon>
        <taxon>Pseudomonadati</taxon>
        <taxon>Pseudomonadota</taxon>
        <taxon>Betaproteobacteria</taxon>
        <taxon>Burkholderiales</taxon>
        <taxon>Burkholderiaceae</taxon>
        <taxon>Caballeronia</taxon>
    </lineage>
</organism>
<protein>
    <submittedName>
        <fullName evidence="3">Formyl-CoA transferase</fullName>
    </submittedName>
</protein>
<dbReference type="Pfam" id="PF02515">
    <property type="entry name" value="CoA_transf_3"/>
    <property type="match status" value="1"/>
</dbReference>
<sequence length="395" mass="43152">MSNVQTGLPSERQQTADASQKRPLDGIVVVETSSFLTGPFTAMMLADLGADVIKVEPPGGDGFRKFGHNRDGFGASWTNANRGKRSVVIDLKTEEGTQRLKNLLATADILVENWRPRVAASLGLGHDVLHALYPRLIRLSINGFGDTGALANAPAFDSLIQGRTGIVASEGRNGKPAVTPFNMVDKVTGAFGTQAILAALYEREKTGRASHIKLPMLDVMGYFNFPDMFQHRTFEGDTSAWKPPASQVLETSDGFVVISPANGAQMSKTLNAIERPEWKEEFKQMRDPVAMADEFFRRVGAVVKEKATVHWLTRFAELDVPAAPVFSLDEFLDDAQVANNRVFDFVDSPVGPIRTARYPATFDDRRFPARAGPPAIGEHDDEIGGHSDTQPRKTA</sequence>
<name>A0A158HCN0_9BURK</name>
<keyword evidence="1 3" id="KW-0808">Transferase</keyword>
<dbReference type="OrthoDB" id="5294844at2"/>
<comment type="caution">
    <text evidence="3">The sequence shown here is derived from an EMBL/GenBank/DDBJ whole genome shotgun (WGS) entry which is preliminary data.</text>
</comment>
<dbReference type="EMBL" id="FCNW02000015">
    <property type="protein sequence ID" value="SAL41927.1"/>
    <property type="molecule type" value="Genomic_DNA"/>
</dbReference>
<accession>A0A158HCN0</accession>
<proteinExistence type="predicted"/>
<keyword evidence="4" id="KW-1185">Reference proteome</keyword>
<dbReference type="InterPro" id="IPR023606">
    <property type="entry name" value="CoA-Trfase_III_dom_1_sf"/>
</dbReference>
<evidence type="ECO:0000313" key="3">
    <source>
        <dbReference type="EMBL" id="SAL41927.1"/>
    </source>
</evidence>
<dbReference type="PANTHER" id="PTHR48207">
    <property type="entry name" value="SUCCINATE--HYDROXYMETHYLGLUTARATE COA-TRANSFERASE"/>
    <property type="match status" value="1"/>
</dbReference>
<dbReference type="GO" id="GO:0008410">
    <property type="term" value="F:CoA-transferase activity"/>
    <property type="evidence" value="ECO:0007669"/>
    <property type="project" value="TreeGrafter"/>
</dbReference>
<feature type="region of interest" description="Disordered" evidence="2">
    <location>
        <begin position="1"/>
        <end position="21"/>
    </location>
</feature>
<dbReference type="Gene3D" id="3.40.50.10540">
    <property type="entry name" value="Crotonobetainyl-coa:carnitine coa-transferase, domain 1"/>
    <property type="match status" value="1"/>
</dbReference>
<dbReference type="InterPro" id="IPR003673">
    <property type="entry name" value="CoA-Trfase_fam_III"/>
</dbReference>
<dbReference type="InterPro" id="IPR050483">
    <property type="entry name" value="CoA-transferase_III_domain"/>
</dbReference>
<dbReference type="InterPro" id="IPR044855">
    <property type="entry name" value="CoA-Trfase_III_dom3_sf"/>
</dbReference>
<feature type="region of interest" description="Disordered" evidence="2">
    <location>
        <begin position="367"/>
        <end position="395"/>
    </location>
</feature>
<dbReference type="Gene3D" id="3.30.1540.10">
    <property type="entry name" value="formyl-coa transferase, domain 3"/>
    <property type="match status" value="1"/>
</dbReference>
<evidence type="ECO:0000256" key="2">
    <source>
        <dbReference type="SAM" id="MobiDB-lite"/>
    </source>
</evidence>